<reference evidence="2 3" key="1">
    <citation type="journal article" date="2004" name="Nucleic Acids Res.">
        <title>Comparative analysis of the Borrelia garinii genome.</title>
        <authorList>
            <person name="Glockner G."/>
            <person name="Lehmann R."/>
            <person name="Romualdi A."/>
            <person name="Pradella S."/>
            <person name="Schulte-Spechtel U."/>
            <person name="Schilhabel M."/>
            <person name="Wilske B."/>
            <person name="Suhnel J."/>
            <person name="Platzer M."/>
        </authorList>
    </citation>
    <scope>NUCLEOTIDE SEQUENCE [LARGE SCALE GENOMIC DNA]</scope>
    <source>
        <strain evidence="3">ATCC BAA-2496 / DSM 23469 / PBi</strain>
        <plasmid evidence="3">lp54</plasmid>
    </source>
</reference>
<keyword evidence="2" id="KW-0614">Plasmid</keyword>
<proteinExistence type="predicted"/>
<protein>
    <submittedName>
        <fullName evidence="2">Uncharacterized protein</fullName>
    </submittedName>
</protein>
<dbReference type="EMBL" id="CP000015">
    <property type="protein sequence ID" value="AAT93794.1"/>
    <property type="molecule type" value="Genomic_DNA"/>
</dbReference>
<keyword evidence="1" id="KW-0175">Coiled coil</keyword>
<evidence type="ECO:0000313" key="3">
    <source>
        <dbReference type="Proteomes" id="UP000002276"/>
    </source>
</evidence>
<dbReference type="KEGG" id="bga:BGA35"/>
<gene>
    <name evidence="2" type="ordered locus">BGA35</name>
</gene>
<dbReference type="AlphaFoldDB" id="A0A7I6GV68"/>
<feature type="coiled-coil region" evidence="1">
    <location>
        <begin position="4"/>
        <end position="31"/>
    </location>
</feature>
<evidence type="ECO:0000313" key="2">
    <source>
        <dbReference type="EMBL" id="AAT93794.1"/>
    </source>
</evidence>
<name>A0A7I6GV68_BORGP</name>
<sequence>MSDSIDFKKEIEKLKASKVELESQLESLKKSSSKNCFRQITKC</sequence>
<dbReference type="GeneID" id="77229917"/>
<geneLocation type="plasmid" evidence="2 3">
    <name>lp54</name>
</geneLocation>
<organism evidence="2 3">
    <name type="scientific">Borrelia garinii subsp. bavariensis (strain ATCC BAA-2496 / DSM 23469 / PBi)</name>
    <name type="common">Borreliella bavariensis</name>
    <dbReference type="NCBI Taxonomy" id="290434"/>
    <lineage>
        <taxon>Bacteria</taxon>
        <taxon>Pseudomonadati</taxon>
        <taxon>Spirochaetota</taxon>
        <taxon>Spirochaetia</taxon>
        <taxon>Spirochaetales</taxon>
        <taxon>Borreliaceae</taxon>
        <taxon>Borreliella</taxon>
    </lineage>
</organism>
<evidence type="ECO:0000256" key="1">
    <source>
        <dbReference type="SAM" id="Coils"/>
    </source>
</evidence>
<dbReference type="Proteomes" id="UP000002276">
    <property type="component" value="Plasmid lp54"/>
</dbReference>
<accession>A0A7I6GV68</accession>
<dbReference type="RefSeq" id="WP_011187178.1">
    <property type="nucleotide sequence ID" value="NC_006129.1"/>
</dbReference>